<accession>A0A1X6N0I3</accession>
<dbReference type="SUPFAM" id="SSF51316">
    <property type="entry name" value="Mss4-like"/>
    <property type="match status" value="1"/>
</dbReference>
<name>A0A1X6N0I3_9APHY</name>
<keyword evidence="2" id="KW-1185">Reference proteome</keyword>
<evidence type="ECO:0008006" key="3">
    <source>
        <dbReference type="Google" id="ProtNLM"/>
    </source>
</evidence>
<evidence type="ECO:0000313" key="2">
    <source>
        <dbReference type="Proteomes" id="UP000194127"/>
    </source>
</evidence>
<dbReference type="InterPro" id="IPR011057">
    <property type="entry name" value="Mss4-like_sf"/>
</dbReference>
<dbReference type="GeneID" id="36330560"/>
<dbReference type="EMBL" id="KZ110597">
    <property type="protein sequence ID" value="OSX62117.1"/>
    <property type="molecule type" value="Genomic_DNA"/>
</dbReference>
<dbReference type="Gene3D" id="3.90.1590.10">
    <property type="entry name" value="glutathione-dependent formaldehyde- activating enzyme (gfa)"/>
    <property type="match status" value="1"/>
</dbReference>
<dbReference type="Proteomes" id="UP000194127">
    <property type="component" value="Unassembled WGS sequence"/>
</dbReference>
<evidence type="ECO:0000313" key="1">
    <source>
        <dbReference type="EMBL" id="OSX62117.1"/>
    </source>
</evidence>
<dbReference type="STRING" id="670580.A0A1X6N0I3"/>
<proteinExistence type="predicted"/>
<organism evidence="1 2">
    <name type="scientific">Postia placenta MAD-698-R-SB12</name>
    <dbReference type="NCBI Taxonomy" id="670580"/>
    <lineage>
        <taxon>Eukaryota</taxon>
        <taxon>Fungi</taxon>
        <taxon>Dikarya</taxon>
        <taxon>Basidiomycota</taxon>
        <taxon>Agaricomycotina</taxon>
        <taxon>Agaricomycetes</taxon>
        <taxon>Polyporales</taxon>
        <taxon>Adustoporiaceae</taxon>
        <taxon>Rhodonia</taxon>
    </lineage>
</organism>
<dbReference type="OrthoDB" id="2688210at2759"/>
<reference evidence="1 2" key="1">
    <citation type="submission" date="2017-04" db="EMBL/GenBank/DDBJ databases">
        <title>Genome Sequence of the Model Brown-Rot Fungus Postia placenta SB12.</title>
        <authorList>
            <consortium name="DOE Joint Genome Institute"/>
            <person name="Gaskell J."/>
            <person name="Kersten P."/>
            <person name="Larrondo L.F."/>
            <person name="Canessa P."/>
            <person name="Martinez D."/>
            <person name="Hibbett D."/>
            <person name="Schmoll M."/>
            <person name="Kubicek C.P."/>
            <person name="Martinez A.T."/>
            <person name="Yadav J."/>
            <person name="Master E."/>
            <person name="Magnuson J.K."/>
            <person name="James T."/>
            <person name="Yaver D."/>
            <person name="Berka R."/>
            <person name="Labutti K."/>
            <person name="Lipzen A."/>
            <person name="Aerts A."/>
            <person name="Barry K."/>
            <person name="Henrissat B."/>
            <person name="Blanchette R."/>
            <person name="Grigoriev I."/>
            <person name="Cullen D."/>
        </authorList>
    </citation>
    <scope>NUCLEOTIDE SEQUENCE [LARGE SCALE GENOMIC DNA]</scope>
    <source>
        <strain evidence="1 2">MAD-698-R-SB12</strain>
    </source>
</reference>
<dbReference type="RefSeq" id="XP_024338911.1">
    <property type="nucleotide sequence ID" value="XM_024485611.1"/>
</dbReference>
<protein>
    <recommendedName>
        <fullName evidence="3">CENP-V/GFA domain-containing protein</fullName>
    </recommendedName>
</protein>
<sequence length="276" mass="31102">MDHEAPSYLDQRPTADALQKLEKGEYVELWYFTLEDCASAGNERLTEDEVCGSAWVNNTLALWPARSTPRISLSDDKLTRFQYCTDNGDFQLAIDVADWLATHVAMLIASAGIHRHRHPQLACDEDNISNIKDDVLDETLRGILSNAQEERIKSATADTIHSASPFVHAIHFESSAFAWTHSEPHDIRLDIFVIPTKPWKTRYRCKNCGVCVASRNSQTGNCSVWGATLERDEDDKVKAWDVVKPTAHIFYGTRMVEVNDDLGKWEGFEGKSDMVA</sequence>
<dbReference type="AlphaFoldDB" id="A0A1X6N0I3"/>
<gene>
    <name evidence="1" type="ORF">POSPLADRAFT_1143774</name>
</gene>